<evidence type="ECO:0000256" key="4">
    <source>
        <dbReference type="ARBA" id="ARBA00022960"/>
    </source>
</evidence>
<feature type="domain" description="Peptidase S11 D-alanyl-D-alanine carboxypeptidase A N-terminal" evidence="12">
    <location>
        <begin position="59"/>
        <end position="276"/>
    </location>
</feature>
<dbReference type="InterPro" id="IPR001967">
    <property type="entry name" value="Peptidase_S11_N"/>
</dbReference>
<dbReference type="GO" id="GO:0006508">
    <property type="term" value="P:proteolysis"/>
    <property type="evidence" value="ECO:0007669"/>
    <property type="project" value="InterPro"/>
</dbReference>
<keyword evidence="6" id="KW-0961">Cell wall biogenesis/degradation</keyword>
<dbReference type="GO" id="GO:0071555">
    <property type="term" value="P:cell wall organization"/>
    <property type="evidence" value="ECO:0007669"/>
    <property type="project" value="UniProtKB-KW"/>
</dbReference>
<dbReference type="EC" id="3.4.-.-" evidence="13"/>
<dbReference type="InterPro" id="IPR018044">
    <property type="entry name" value="Peptidase_S11"/>
</dbReference>
<organism evidence="13">
    <name type="scientific">Methyloraptor flagellatus</name>
    <dbReference type="NCBI Taxonomy" id="3162530"/>
    <lineage>
        <taxon>Bacteria</taxon>
        <taxon>Pseudomonadati</taxon>
        <taxon>Pseudomonadota</taxon>
        <taxon>Alphaproteobacteria</taxon>
        <taxon>Hyphomicrobiales</taxon>
        <taxon>Ancalomicrobiaceae</taxon>
        <taxon>Methyloraptor</taxon>
    </lineage>
</organism>
<comment type="similarity">
    <text evidence="1 9">Belongs to the peptidase S11 family.</text>
</comment>
<proteinExistence type="inferred from homology"/>
<dbReference type="GO" id="GO:0009252">
    <property type="term" value="P:peptidoglycan biosynthetic process"/>
    <property type="evidence" value="ECO:0007669"/>
    <property type="project" value="UniProtKB-KW"/>
</dbReference>
<evidence type="ECO:0000256" key="6">
    <source>
        <dbReference type="ARBA" id="ARBA00023316"/>
    </source>
</evidence>
<evidence type="ECO:0000256" key="10">
    <source>
        <dbReference type="SAM" id="MobiDB-lite"/>
    </source>
</evidence>
<dbReference type="SUPFAM" id="SSF56601">
    <property type="entry name" value="beta-lactamase/transpeptidase-like"/>
    <property type="match status" value="1"/>
</dbReference>
<dbReference type="KEGG" id="mflg:ABS361_04875"/>
<dbReference type="AlphaFoldDB" id="A0AAU7XDH4"/>
<dbReference type="Pfam" id="PF00768">
    <property type="entry name" value="Peptidase_S11"/>
    <property type="match status" value="1"/>
</dbReference>
<evidence type="ECO:0000256" key="5">
    <source>
        <dbReference type="ARBA" id="ARBA00022984"/>
    </source>
</evidence>
<feature type="active site" description="Proton acceptor" evidence="7">
    <location>
        <position position="87"/>
    </location>
</feature>
<sequence>MQYQRFLGSVRLAKAVLVGLALTMVATSDAEAARRRHHRVVTRAAASDDGDISGSARYAAYVVDDKTGRVLYSKNADSPRHPASLTKMMTLYVLFEELEKGRLKLDSELEVSRHAANQAPTKLGLRPGSTIDVEDAIKGAVTRSANDAAVVIAENIAGSEEAFARRMTETARRIGMNSTTFYNASGLPDSRQITTAHDMVTLGRALQERFPRYYTFFGVRSFVYRGETVTGHNRVMTRLEGVDGIKTGYTGASGFNLVSSLRRDGRHLVAAVLGGSSGRSRDDHMIKLLTQSLPAASSGPKVASVFAEGRLAKVSTDTANDAEPQEIQPKRAVAAAMIATVPAPAPTPVPAPTPAPSAPLVLTPVSAPMPLAPAPTAARPFNPNAPRIVSSEASAPFRRPASPRRASVNTAPRSRWPRRSCSTRPSRSPARSRRPRSAPPAPSRRAAAPAKPRSPRSPMPRSAIAK</sequence>
<feature type="active site" evidence="7">
    <location>
        <position position="144"/>
    </location>
</feature>
<feature type="region of interest" description="Disordered" evidence="10">
    <location>
        <begin position="376"/>
        <end position="466"/>
    </location>
</feature>
<keyword evidence="4" id="KW-0133">Cell shape</keyword>
<evidence type="ECO:0000256" key="11">
    <source>
        <dbReference type="SAM" id="SignalP"/>
    </source>
</evidence>
<feature type="binding site" evidence="8">
    <location>
        <position position="246"/>
    </location>
    <ligand>
        <name>substrate</name>
    </ligand>
</feature>
<evidence type="ECO:0000256" key="2">
    <source>
        <dbReference type="ARBA" id="ARBA00022729"/>
    </source>
</evidence>
<keyword evidence="13" id="KW-0121">Carboxypeptidase</keyword>
<evidence type="ECO:0000256" key="9">
    <source>
        <dbReference type="RuleBase" id="RU004016"/>
    </source>
</evidence>
<dbReference type="InterPro" id="IPR012338">
    <property type="entry name" value="Beta-lactam/transpept-like"/>
</dbReference>
<evidence type="ECO:0000256" key="1">
    <source>
        <dbReference type="ARBA" id="ARBA00007164"/>
    </source>
</evidence>
<evidence type="ECO:0000313" key="13">
    <source>
        <dbReference type="EMBL" id="XBY45614.1"/>
    </source>
</evidence>
<dbReference type="GO" id="GO:0008360">
    <property type="term" value="P:regulation of cell shape"/>
    <property type="evidence" value="ECO:0007669"/>
    <property type="project" value="UniProtKB-KW"/>
</dbReference>
<feature type="signal peptide" evidence="11">
    <location>
        <begin position="1"/>
        <end position="32"/>
    </location>
</feature>
<name>A0AAU7XDH4_9HYPH</name>
<keyword evidence="3 13" id="KW-0378">Hydrolase</keyword>
<dbReference type="Gene3D" id="3.40.710.10">
    <property type="entry name" value="DD-peptidase/beta-lactamase superfamily"/>
    <property type="match status" value="1"/>
</dbReference>
<protein>
    <submittedName>
        <fullName evidence="13">D-alanyl-D-alanine carboxypeptidase family protein</fullName>
        <ecNumber evidence="13">3.4.-.-</ecNumber>
    </submittedName>
</protein>
<reference evidence="13" key="1">
    <citation type="submission" date="2024-06" db="EMBL/GenBank/DDBJ databases">
        <title>Methylostella associata gen. nov., sp. nov., a novel Ancalomicrobiaceae-affiliated facultatively methylotrophic bacteria that feed on methanotrophs of the genus Methylococcus.</title>
        <authorList>
            <person name="Saltykova V."/>
            <person name="Danilova O.V."/>
            <person name="Oshkin I.Y."/>
            <person name="Belova S.E."/>
            <person name="Pimenov N.V."/>
            <person name="Dedysh S.N."/>
        </authorList>
    </citation>
    <scope>NUCLEOTIDE SEQUENCE</scope>
    <source>
        <strain evidence="13">S20</strain>
    </source>
</reference>
<feature type="chain" id="PRO_5043661209" evidence="11">
    <location>
        <begin position="33"/>
        <end position="466"/>
    </location>
</feature>
<evidence type="ECO:0000256" key="7">
    <source>
        <dbReference type="PIRSR" id="PIRSR618044-1"/>
    </source>
</evidence>
<accession>A0AAU7XDH4</accession>
<dbReference type="PANTHER" id="PTHR21581:SF6">
    <property type="entry name" value="TRAFFICKING PROTEIN PARTICLE COMPLEX SUBUNIT 12"/>
    <property type="match status" value="1"/>
</dbReference>
<dbReference type="EMBL" id="CP158568">
    <property type="protein sequence ID" value="XBY45614.1"/>
    <property type="molecule type" value="Genomic_DNA"/>
</dbReference>
<feature type="active site" description="Acyl-ester intermediate" evidence="7">
    <location>
        <position position="84"/>
    </location>
</feature>
<evidence type="ECO:0000256" key="3">
    <source>
        <dbReference type="ARBA" id="ARBA00022801"/>
    </source>
</evidence>
<evidence type="ECO:0000259" key="12">
    <source>
        <dbReference type="Pfam" id="PF00768"/>
    </source>
</evidence>
<keyword evidence="2 11" id="KW-0732">Signal</keyword>
<dbReference type="GO" id="GO:0009002">
    <property type="term" value="F:serine-type D-Ala-D-Ala carboxypeptidase activity"/>
    <property type="evidence" value="ECO:0007669"/>
    <property type="project" value="InterPro"/>
</dbReference>
<feature type="compositionally biased region" description="Low complexity" evidence="10">
    <location>
        <begin position="390"/>
        <end position="429"/>
    </location>
</feature>
<evidence type="ECO:0000256" key="8">
    <source>
        <dbReference type="PIRSR" id="PIRSR618044-2"/>
    </source>
</evidence>
<keyword evidence="13" id="KW-0645">Protease</keyword>
<dbReference type="PRINTS" id="PR00725">
    <property type="entry name" value="DADACBPTASE1"/>
</dbReference>
<dbReference type="RefSeq" id="WP_407050706.1">
    <property type="nucleotide sequence ID" value="NZ_CP158568.1"/>
</dbReference>
<gene>
    <name evidence="13" type="ORF">ABS361_04875</name>
</gene>
<dbReference type="PANTHER" id="PTHR21581">
    <property type="entry name" value="D-ALANYL-D-ALANINE CARBOXYPEPTIDASE"/>
    <property type="match status" value="1"/>
</dbReference>
<keyword evidence="5" id="KW-0573">Peptidoglycan synthesis</keyword>